<gene>
    <name evidence="7" type="ORF">FHS27_004098</name>
</gene>
<dbReference type="EMBL" id="JACHXU010000015">
    <property type="protein sequence ID" value="MBB3208270.1"/>
    <property type="molecule type" value="Genomic_DNA"/>
</dbReference>
<dbReference type="GO" id="GO:0005975">
    <property type="term" value="P:carbohydrate metabolic process"/>
    <property type="evidence" value="ECO:0007669"/>
    <property type="project" value="InterPro"/>
</dbReference>
<keyword evidence="6" id="KW-0812">Transmembrane</keyword>
<evidence type="ECO:0000256" key="1">
    <source>
        <dbReference type="ARBA" id="ARBA00009865"/>
    </source>
</evidence>
<reference evidence="7 8" key="1">
    <citation type="submission" date="2020-08" db="EMBL/GenBank/DDBJ databases">
        <title>Genomic Encyclopedia of Type Strains, Phase III (KMG-III): the genomes of soil and plant-associated and newly described type strains.</title>
        <authorList>
            <person name="Whitman W."/>
        </authorList>
    </citation>
    <scope>NUCLEOTIDE SEQUENCE [LARGE SCALE GENOMIC DNA]</scope>
    <source>
        <strain evidence="7 8">CECT 8075</strain>
    </source>
</reference>
<evidence type="ECO:0000313" key="7">
    <source>
        <dbReference type="EMBL" id="MBB3208270.1"/>
    </source>
</evidence>
<dbReference type="InterPro" id="IPR006710">
    <property type="entry name" value="Glyco_hydro_43"/>
</dbReference>
<dbReference type="Gene3D" id="2.60.120.200">
    <property type="match status" value="1"/>
</dbReference>
<evidence type="ECO:0000313" key="8">
    <source>
        <dbReference type="Proteomes" id="UP000536179"/>
    </source>
</evidence>
<accession>A0A7W5H7P6</accession>
<proteinExistence type="inferred from homology"/>
<feature type="transmembrane region" description="Helical" evidence="6">
    <location>
        <begin position="20"/>
        <end position="38"/>
    </location>
</feature>
<evidence type="ECO:0000256" key="4">
    <source>
        <dbReference type="PIRSR" id="PIRSR606710-1"/>
    </source>
</evidence>
<comment type="caution">
    <text evidence="7">The sequence shown here is derived from an EMBL/GenBank/DDBJ whole genome shotgun (WGS) entry which is preliminary data.</text>
</comment>
<evidence type="ECO:0000256" key="5">
    <source>
        <dbReference type="PIRSR" id="PIRSR606710-2"/>
    </source>
</evidence>
<keyword evidence="2" id="KW-0378">Hydrolase</keyword>
<name>A0A7W5H7P6_9BACT</name>
<dbReference type="RefSeq" id="WP_184306500.1">
    <property type="nucleotide sequence ID" value="NZ_JACHXU010000015.1"/>
</dbReference>
<dbReference type="CDD" id="cd08999">
    <property type="entry name" value="GH43_ABN-like"/>
    <property type="match status" value="1"/>
</dbReference>
<dbReference type="PANTHER" id="PTHR42812:SF5">
    <property type="entry name" value="ENDO-ARABINASE"/>
    <property type="match status" value="1"/>
</dbReference>
<dbReference type="InterPro" id="IPR023296">
    <property type="entry name" value="Glyco_hydro_beta-prop_sf"/>
</dbReference>
<keyword evidence="3" id="KW-0326">Glycosidase</keyword>
<dbReference type="PANTHER" id="PTHR42812">
    <property type="entry name" value="BETA-XYLOSIDASE"/>
    <property type="match status" value="1"/>
</dbReference>
<comment type="similarity">
    <text evidence="1">Belongs to the glycosyl hydrolase 43 family.</text>
</comment>
<dbReference type="SUPFAM" id="SSF75005">
    <property type="entry name" value="Arabinanase/levansucrase/invertase"/>
    <property type="match status" value="1"/>
</dbReference>
<dbReference type="AlphaFoldDB" id="A0A7W5H7P6"/>
<keyword evidence="8" id="KW-1185">Reference proteome</keyword>
<dbReference type="Gene3D" id="2.115.10.20">
    <property type="entry name" value="Glycosyl hydrolase domain, family 43"/>
    <property type="match status" value="1"/>
</dbReference>
<dbReference type="InterPro" id="IPR013320">
    <property type="entry name" value="ConA-like_dom_sf"/>
</dbReference>
<feature type="active site" description="Proton acceptor" evidence="4">
    <location>
        <position position="146"/>
    </location>
</feature>
<protein>
    <submittedName>
        <fullName evidence="7">Beta-xylosidase</fullName>
    </submittedName>
</protein>
<sequence length="633" mass="71239">MMSTLETASVLTKCDSNTPWWGLVVSSIFFAFSIPAVATEPSVLGYERQGQDPADLSGRLIVPMVHSRAALPRTYTEQPQSSTNEAMRLYGSSVLLQLPQQTTERGTLETRLVIQNQRRLQDGSGTETDRMQETYVNPVIAGDIPDPTIIRVGEIYYAAGTSCDFAPHYPLYESSDLINWERIGSVFRDTPNWASDDFWAPELFYRDGTFYVYYTTKRKDNRIACIGVATTKDIRQGFTDHGIIIEWGEEAIDAFVFDDDDGKRYITWKAYGLTDGRPIEILGSELSEDGLSLLGDAFTLTDHSRGWQGAGDEGQCLVKHEGYYYLFYSIGGCCDNRCDYRVKVSRSKNLKFGWEQLPDPILSGGKEWKCPGHGTLVTTADNRHFYLYHAYHATDFEFIGRQGMLDEVEWDAETGWPHFKNGSTPSARAELPFKKTEQKRATVWEADFTSDKNLAFLEWDTNHSKPSIEVANGQLRIKPSDNEIAFVGLRPSTGNYSVQAEVLQGDGMSGIGLYSNQQNYLALMIDRAELILARTKDGTTQVLSKQIIGDRKSLLLRYEAVGGRNCQFSWSENGADWSLINVNNGNPIDANSIIQWGSSPRAGLMTKTQNNSILAFQSLRIEYDFREQPDQRE</sequence>
<feature type="active site" description="Proton donor" evidence="4">
    <location>
        <position position="313"/>
    </location>
</feature>
<dbReference type="Proteomes" id="UP000536179">
    <property type="component" value="Unassembled WGS sequence"/>
</dbReference>
<keyword evidence="6" id="KW-0472">Membrane</keyword>
<dbReference type="Pfam" id="PF04616">
    <property type="entry name" value="Glyco_hydro_43"/>
    <property type="match status" value="1"/>
</dbReference>
<feature type="site" description="Important for catalytic activity, responsible for pKa modulation of the active site Glu and correct orientation of both the proton donor and substrate" evidence="5">
    <location>
        <position position="253"/>
    </location>
</feature>
<dbReference type="InterPro" id="IPR051795">
    <property type="entry name" value="Glycosyl_Hydrlase_43"/>
</dbReference>
<evidence type="ECO:0000256" key="3">
    <source>
        <dbReference type="ARBA" id="ARBA00023295"/>
    </source>
</evidence>
<dbReference type="SUPFAM" id="SSF49899">
    <property type="entry name" value="Concanavalin A-like lectins/glucanases"/>
    <property type="match status" value="1"/>
</dbReference>
<dbReference type="GO" id="GO:0004553">
    <property type="term" value="F:hydrolase activity, hydrolyzing O-glycosyl compounds"/>
    <property type="evidence" value="ECO:0007669"/>
    <property type="project" value="InterPro"/>
</dbReference>
<evidence type="ECO:0000256" key="6">
    <source>
        <dbReference type="SAM" id="Phobius"/>
    </source>
</evidence>
<organism evidence="7 8">
    <name type="scientific">Aporhodopirellula rubra</name>
    <dbReference type="NCBI Taxonomy" id="980271"/>
    <lineage>
        <taxon>Bacteria</taxon>
        <taxon>Pseudomonadati</taxon>
        <taxon>Planctomycetota</taxon>
        <taxon>Planctomycetia</taxon>
        <taxon>Pirellulales</taxon>
        <taxon>Pirellulaceae</taxon>
        <taxon>Aporhodopirellula</taxon>
    </lineage>
</organism>
<keyword evidence="6" id="KW-1133">Transmembrane helix</keyword>
<evidence type="ECO:0000256" key="2">
    <source>
        <dbReference type="ARBA" id="ARBA00022801"/>
    </source>
</evidence>